<evidence type="ECO:0000313" key="3">
    <source>
        <dbReference type="EMBL" id="KAK0734035.1"/>
    </source>
</evidence>
<feature type="domain" description="HNH nuclease" evidence="2">
    <location>
        <begin position="52"/>
        <end position="111"/>
    </location>
</feature>
<evidence type="ECO:0000313" key="4">
    <source>
        <dbReference type="Proteomes" id="UP001172101"/>
    </source>
</evidence>
<feature type="region of interest" description="Disordered" evidence="1">
    <location>
        <begin position="268"/>
        <end position="290"/>
    </location>
</feature>
<protein>
    <recommendedName>
        <fullName evidence="2">HNH nuclease domain-containing protein</fullName>
    </recommendedName>
</protein>
<dbReference type="InterPro" id="IPR003615">
    <property type="entry name" value="HNH_nuc"/>
</dbReference>
<accession>A0AA40BGX8</accession>
<dbReference type="RefSeq" id="XP_060302912.1">
    <property type="nucleotide sequence ID" value="XM_060436542.1"/>
</dbReference>
<reference evidence="3" key="1">
    <citation type="submission" date="2023-06" db="EMBL/GenBank/DDBJ databases">
        <title>Genome-scale phylogeny and comparative genomics of the fungal order Sordariales.</title>
        <authorList>
            <consortium name="Lawrence Berkeley National Laboratory"/>
            <person name="Hensen N."/>
            <person name="Bonometti L."/>
            <person name="Westerberg I."/>
            <person name="Brannstrom I.O."/>
            <person name="Guillou S."/>
            <person name="Cros-Aarteil S."/>
            <person name="Calhoun S."/>
            <person name="Haridas S."/>
            <person name="Kuo A."/>
            <person name="Mondo S."/>
            <person name="Pangilinan J."/>
            <person name="Riley R."/>
            <person name="LaButti K."/>
            <person name="Andreopoulos B."/>
            <person name="Lipzen A."/>
            <person name="Chen C."/>
            <person name="Yanf M."/>
            <person name="Daum C."/>
            <person name="Ng V."/>
            <person name="Clum A."/>
            <person name="Steindorff A."/>
            <person name="Ohm R."/>
            <person name="Martin F."/>
            <person name="Silar P."/>
            <person name="Natvig D."/>
            <person name="Lalanne C."/>
            <person name="Gautier V."/>
            <person name="Ament-velasquez S.L."/>
            <person name="Kruys A."/>
            <person name="Hutchinson M.I."/>
            <person name="Powell A.J."/>
            <person name="Barry K."/>
            <person name="Miller A.N."/>
            <person name="Grigoriev I.V."/>
            <person name="Debuchy R."/>
            <person name="Gladieux P."/>
            <person name="Thoren M.H."/>
            <person name="Johannesson H."/>
        </authorList>
    </citation>
    <scope>NUCLEOTIDE SEQUENCE</scope>
    <source>
        <strain evidence="3">SMH2392-1A</strain>
    </source>
</reference>
<dbReference type="Proteomes" id="UP001172101">
    <property type="component" value="Unassembled WGS sequence"/>
</dbReference>
<sequence>FLKLFNSSKLGFDLPNAGSKGRRETTDQSMMRDLIRQAYCPGSDNIWEPVLGTWVDKRLAIAAHLFPWRSADLMDSIFGTGARDKLFSPVNGIFLDPAIEHALDRGFLVIVPDTNLEAKDSAAPWEDKDERHQALKDWETTTPREYRIIVLDATPSSMQEAVFSKQLHNLEFNNLAGLHGRRLQFLNESRPRARYVWWTFLNAITQLNWKGSLKSSKSLIQNEVLKGTRYWGTHGRYVKKNILLGFVNEIGHDVSSIAESIMEHAIEEEEEEGGPADQGPDKLGLAVVAD</sequence>
<dbReference type="GeneID" id="85319812"/>
<feature type="non-terminal residue" evidence="3">
    <location>
        <position position="1"/>
    </location>
</feature>
<dbReference type="EMBL" id="JAUIRO010000001">
    <property type="protein sequence ID" value="KAK0734035.1"/>
    <property type="molecule type" value="Genomic_DNA"/>
</dbReference>
<organism evidence="3 4">
    <name type="scientific">Lasiosphaeria miniovina</name>
    <dbReference type="NCBI Taxonomy" id="1954250"/>
    <lineage>
        <taxon>Eukaryota</taxon>
        <taxon>Fungi</taxon>
        <taxon>Dikarya</taxon>
        <taxon>Ascomycota</taxon>
        <taxon>Pezizomycotina</taxon>
        <taxon>Sordariomycetes</taxon>
        <taxon>Sordariomycetidae</taxon>
        <taxon>Sordariales</taxon>
        <taxon>Lasiosphaeriaceae</taxon>
        <taxon>Lasiosphaeria</taxon>
    </lineage>
</organism>
<dbReference type="AlphaFoldDB" id="A0AA40BGX8"/>
<keyword evidence="4" id="KW-1185">Reference proteome</keyword>
<comment type="caution">
    <text evidence="3">The sequence shown here is derived from an EMBL/GenBank/DDBJ whole genome shotgun (WGS) entry which is preliminary data.</text>
</comment>
<name>A0AA40BGX8_9PEZI</name>
<evidence type="ECO:0000256" key="1">
    <source>
        <dbReference type="SAM" id="MobiDB-lite"/>
    </source>
</evidence>
<evidence type="ECO:0000259" key="2">
    <source>
        <dbReference type="Pfam" id="PF13391"/>
    </source>
</evidence>
<dbReference type="Pfam" id="PF13391">
    <property type="entry name" value="HNH_2"/>
    <property type="match status" value="1"/>
</dbReference>
<gene>
    <name evidence="3" type="ORF">B0T26DRAFT_633459</name>
</gene>
<proteinExistence type="predicted"/>